<evidence type="ECO:0000313" key="3">
    <source>
        <dbReference type="Proteomes" id="UP000477543"/>
    </source>
</evidence>
<name>A0A6L9FYT2_9MICC</name>
<protein>
    <recommendedName>
        <fullName evidence="1">Contractile injection system tube protein N-terminal domain-containing protein</fullName>
    </recommendedName>
</protein>
<sequence length="226" mass="24483">MKQLQLQAVGLDRKPVGEPIIVPFSPTELSFAKGANYAEIPIPGLELPLLQFVRGEAETVSLELFLDASASTVPVTELARQLYKLATIVPERHCPPLVRVSWGSNFPGPSLGNSGQAENGFTAVVLSVARRFTLFAEDGTPLRALVTLSLKQYMSLSDQVSALNLQSPDHTRVHVVQEGETLPLIAFDAYADAATWPLIADHNRLTELRDLTPGTRLELPPLGVAP</sequence>
<dbReference type="InterPro" id="IPR036779">
    <property type="entry name" value="LysM_dom_sf"/>
</dbReference>
<dbReference type="AlphaFoldDB" id="A0A6L9FYT2"/>
<dbReference type="RefSeq" id="WP_161447043.1">
    <property type="nucleotide sequence ID" value="NZ_WYDN01000001.1"/>
</dbReference>
<accession>A0A6L9FYT2</accession>
<reference evidence="2 3" key="1">
    <citation type="submission" date="2020-01" db="EMBL/GenBank/DDBJ databases">
        <title>Glutamicibacter soli M275.</title>
        <authorList>
            <person name="Meng X."/>
        </authorList>
    </citation>
    <scope>NUCLEOTIDE SEQUENCE [LARGE SCALE GENOMIC DNA]</scope>
    <source>
        <strain evidence="2 3">M275</strain>
    </source>
</reference>
<dbReference type="InterPro" id="IPR045361">
    <property type="entry name" value="CIS_tube_prot_N"/>
</dbReference>
<organism evidence="2 3">
    <name type="scientific">Glutamicibacter soli</name>
    <dbReference type="NCBI Taxonomy" id="453836"/>
    <lineage>
        <taxon>Bacteria</taxon>
        <taxon>Bacillati</taxon>
        <taxon>Actinomycetota</taxon>
        <taxon>Actinomycetes</taxon>
        <taxon>Micrococcales</taxon>
        <taxon>Micrococcaceae</taxon>
        <taxon>Glutamicibacter</taxon>
    </lineage>
</organism>
<evidence type="ECO:0000313" key="2">
    <source>
        <dbReference type="EMBL" id="NAZ14731.1"/>
    </source>
</evidence>
<dbReference type="Proteomes" id="UP000477543">
    <property type="component" value="Unassembled WGS sequence"/>
</dbReference>
<proteinExistence type="predicted"/>
<feature type="domain" description="Contractile injection system tube protein N-terminal" evidence="1">
    <location>
        <begin position="15"/>
        <end position="159"/>
    </location>
</feature>
<dbReference type="CDD" id="cd00118">
    <property type="entry name" value="LysM"/>
    <property type="match status" value="1"/>
</dbReference>
<dbReference type="Pfam" id="PF19266">
    <property type="entry name" value="CIS_tube"/>
    <property type="match status" value="1"/>
</dbReference>
<dbReference type="EMBL" id="WYDN01000001">
    <property type="protein sequence ID" value="NAZ14731.1"/>
    <property type="molecule type" value="Genomic_DNA"/>
</dbReference>
<comment type="caution">
    <text evidence="2">The sequence shown here is derived from an EMBL/GenBank/DDBJ whole genome shotgun (WGS) entry which is preliminary data.</text>
</comment>
<gene>
    <name evidence="2" type="ORF">GT020_01430</name>
</gene>
<dbReference type="InterPro" id="IPR018392">
    <property type="entry name" value="LysM"/>
</dbReference>
<dbReference type="Gene3D" id="3.10.350.10">
    <property type="entry name" value="LysM domain"/>
    <property type="match status" value="1"/>
</dbReference>
<evidence type="ECO:0000259" key="1">
    <source>
        <dbReference type="Pfam" id="PF19266"/>
    </source>
</evidence>